<dbReference type="EMBL" id="JAFLNF010000002">
    <property type="protein sequence ID" value="MBO0344320.1"/>
    <property type="molecule type" value="Genomic_DNA"/>
</dbReference>
<dbReference type="InterPro" id="IPR016208">
    <property type="entry name" value="Ald_Oxase/xanthine_DH-like"/>
</dbReference>
<evidence type="ECO:0000313" key="5">
    <source>
        <dbReference type="Proteomes" id="UP000664779"/>
    </source>
</evidence>
<dbReference type="RefSeq" id="WP_206938333.1">
    <property type="nucleotide sequence ID" value="NZ_JAFLNF010000002.1"/>
</dbReference>
<name>A0A939EKG8_9HYPH</name>
<gene>
    <name evidence="4" type="ORF">J0X15_03715</name>
</gene>
<reference evidence="4" key="1">
    <citation type="submission" date="2021-03" db="EMBL/GenBank/DDBJ databases">
        <title>Roseibium sp. CAU 1637 isolated from Incheon.</title>
        <authorList>
            <person name="Kim W."/>
        </authorList>
    </citation>
    <scope>NUCLEOTIDE SEQUENCE</scope>
    <source>
        <strain evidence="4">CAU 1637</strain>
    </source>
</reference>
<dbReference type="Gene3D" id="3.90.1170.50">
    <property type="entry name" value="Aldehyde oxidase/xanthine dehydrogenase, a/b hammerhead"/>
    <property type="match status" value="1"/>
</dbReference>
<organism evidence="4 5">
    <name type="scientific">Roseibium limicola</name>
    <dbReference type="NCBI Taxonomy" id="2816037"/>
    <lineage>
        <taxon>Bacteria</taxon>
        <taxon>Pseudomonadati</taxon>
        <taxon>Pseudomonadota</taxon>
        <taxon>Alphaproteobacteria</taxon>
        <taxon>Hyphomicrobiales</taxon>
        <taxon>Stappiaceae</taxon>
        <taxon>Roseibium</taxon>
    </lineage>
</organism>
<dbReference type="GO" id="GO:0016491">
    <property type="term" value="F:oxidoreductase activity"/>
    <property type="evidence" value="ECO:0007669"/>
    <property type="project" value="UniProtKB-KW"/>
</dbReference>
<dbReference type="PANTHER" id="PTHR11908:SF132">
    <property type="entry name" value="ALDEHYDE OXIDASE 1-RELATED"/>
    <property type="match status" value="1"/>
</dbReference>
<dbReference type="Pfam" id="PF01315">
    <property type="entry name" value="Ald_Xan_dh_C"/>
    <property type="match status" value="1"/>
</dbReference>
<feature type="domain" description="Aldehyde oxidase/xanthine dehydrogenase a/b hammerhead" evidence="3">
    <location>
        <begin position="23"/>
        <end position="136"/>
    </location>
</feature>
<sequence length="735" mass="78200">MNEMTNKIIGTPLDRVDGPAKVTGQATYTADYRPTGKTAEGFIVEAAAAPGKIRKIDTQAAEASDGVIAVLTHHNAPKQNPYGTPEEAGRFTQSHAMLESDHVRHVGDPVALVIAETLEQARHAAKLVRVEVETSEGTFDQFAADVEIAKPDSLDGADEVDTSTGDFEKEFAASDVTVEASYFTGAQHSAAMEPHATVAEWDGDELTVHMAIQIVAPGLKAFANTLGIEADKVRILSPFVGGGFGSKLGVHNDAILAALGAKVTGRPVRVVQTRRNVFSNAPHRSKHRQDLKIGADASGKLKAISHDSLAAMARNYPFAEAPASPTRASYFAPAIKTTHRVVEADIPRVDSMRAPGEAIGTLTFETAIDEIAEQCGIDPVEFRLQNDADRDPNSGAPLADRRLSECIREGAKKFGWDGRVTPGRRREGNKLIGRGMASAIRPNFLVPAEAEVVLSANGQLRVRLDMTDIGTGTYTILTQVAAETLAIPVDQITVELGDSHFPASSGSGGSFGAASCGSAVFDACGKLSKLLQQRLSGKGIAANAISVEGDRVRAGGNDYALADLVDDGALTVKGAVDPSEFDHGEEEYSYGALFSEVEVDVDSGEIRVRRLLGAFDAGRILNEKTARSQLMGGMIFGIGGALLEESTMDTRYGSFMNRDFAEYHIAVNRDVPELEVHMLEGFSEKSNPLGSKGIGELGICGTGPAIANAIYEATGCRVRKFPIHMEDLLQHLPQG</sequence>
<dbReference type="Proteomes" id="UP000664779">
    <property type="component" value="Unassembled WGS sequence"/>
</dbReference>
<keyword evidence="1" id="KW-0500">Molybdenum</keyword>
<dbReference type="SMART" id="SM01008">
    <property type="entry name" value="Ald_Xan_dh_C"/>
    <property type="match status" value="1"/>
</dbReference>
<dbReference type="AlphaFoldDB" id="A0A939EKG8"/>
<dbReference type="SUPFAM" id="SSF54665">
    <property type="entry name" value="CO dehydrogenase molybdoprotein N-domain-like"/>
    <property type="match status" value="1"/>
</dbReference>
<evidence type="ECO:0000256" key="1">
    <source>
        <dbReference type="ARBA" id="ARBA00022505"/>
    </source>
</evidence>
<dbReference type="PANTHER" id="PTHR11908">
    <property type="entry name" value="XANTHINE DEHYDROGENASE"/>
    <property type="match status" value="1"/>
</dbReference>
<keyword evidence="5" id="KW-1185">Reference proteome</keyword>
<evidence type="ECO:0000313" key="4">
    <source>
        <dbReference type="EMBL" id="MBO0344320.1"/>
    </source>
</evidence>
<dbReference type="InterPro" id="IPR036856">
    <property type="entry name" value="Ald_Oxase/Xan_DH_a/b_sf"/>
</dbReference>
<accession>A0A939EKG8</accession>
<dbReference type="Pfam" id="PF20256">
    <property type="entry name" value="MoCoBD_2"/>
    <property type="match status" value="1"/>
</dbReference>
<proteinExistence type="predicted"/>
<dbReference type="GO" id="GO:0005506">
    <property type="term" value="F:iron ion binding"/>
    <property type="evidence" value="ECO:0007669"/>
    <property type="project" value="InterPro"/>
</dbReference>
<comment type="caution">
    <text evidence="4">The sequence shown here is derived from an EMBL/GenBank/DDBJ whole genome shotgun (WGS) entry which is preliminary data.</text>
</comment>
<dbReference type="Pfam" id="PF02738">
    <property type="entry name" value="MoCoBD_1"/>
    <property type="match status" value="1"/>
</dbReference>
<dbReference type="SUPFAM" id="SSF56003">
    <property type="entry name" value="Molybdenum cofactor-binding domain"/>
    <property type="match status" value="1"/>
</dbReference>
<protein>
    <submittedName>
        <fullName evidence="4">Xanthine dehydrogenase family protein molybdopterin-binding subunit</fullName>
    </submittedName>
</protein>
<evidence type="ECO:0000256" key="2">
    <source>
        <dbReference type="ARBA" id="ARBA00023002"/>
    </source>
</evidence>
<dbReference type="Gene3D" id="3.30.365.10">
    <property type="entry name" value="Aldehyde oxidase/xanthine dehydrogenase, molybdopterin binding domain"/>
    <property type="match status" value="4"/>
</dbReference>
<keyword evidence="2" id="KW-0560">Oxidoreductase</keyword>
<dbReference type="InterPro" id="IPR046867">
    <property type="entry name" value="AldOxase/xan_DH_MoCoBD2"/>
</dbReference>
<dbReference type="InterPro" id="IPR008274">
    <property type="entry name" value="AldOxase/xan_DH_MoCoBD1"/>
</dbReference>
<dbReference type="InterPro" id="IPR000674">
    <property type="entry name" value="Ald_Oxase/Xan_DH_a/b"/>
</dbReference>
<dbReference type="InterPro" id="IPR037165">
    <property type="entry name" value="AldOxase/xan_DH_Mopterin-bd_sf"/>
</dbReference>
<evidence type="ECO:0000259" key="3">
    <source>
        <dbReference type="SMART" id="SM01008"/>
    </source>
</evidence>